<comment type="caution">
    <text evidence="12">The sequence shown here is derived from an EMBL/GenBank/DDBJ whole genome shotgun (WGS) entry which is preliminary data.</text>
</comment>
<organism evidence="12 13">
    <name type="scientific">Leptotrombidium deliense</name>
    <dbReference type="NCBI Taxonomy" id="299467"/>
    <lineage>
        <taxon>Eukaryota</taxon>
        <taxon>Metazoa</taxon>
        <taxon>Ecdysozoa</taxon>
        <taxon>Arthropoda</taxon>
        <taxon>Chelicerata</taxon>
        <taxon>Arachnida</taxon>
        <taxon>Acari</taxon>
        <taxon>Acariformes</taxon>
        <taxon>Trombidiformes</taxon>
        <taxon>Prostigmata</taxon>
        <taxon>Anystina</taxon>
        <taxon>Parasitengona</taxon>
        <taxon>Trombiculoidea</taxon>
        <taxon>Trombiculidae</taxon>
        <taxon>Leptotrombidium</taxon>
    </lineage>
</organism>
<keyword evidence="7" id="KW-0539">Nucleus</keyword>
<evidence type="ECO:0000256" key="2">
    <source>
        <dbReference type="ARBA" id="ARBA00004496"/>
    </source>
</evidence>
<dbReference type="PANTHER" id="PTHR11097:SF14">
    <property type="entry name" value="EXOSOME COMPLEX COMPONENT RRP45"/>
    <property type="match status" value="1"/>
</dbReference>
<protein>
    <recommendedName>
        <fullName evidence="4">Exosome complex component RRP45</fullName>
    </recommendedName>
    <alternativeName>
        <fullName evidence="8">Exosome component 9</fullName>
    </alternativeName>
</protein>
<evidence type="ECO:0000256" key="9">
    <source>
        <dbReference type="SAM" id="MobiDB-lite"/>
    </source>
</evidence>
<proteinExistence type="inferred from homology"/>
<evidence type="ECO:0000256" key="5">
    <source>
        <dbReference type="ARBA" id="ARBA00022490"/>
    </source>
</evidence>
<evidence type="ECO:0000256" key="1">
    <source>
        <dbReference type="ARBA" id="ARBA00004123"/>
    </source>
</evidence>
<dbReference type="VEuPathDB" id="VectorBase:LDEU003457"/>
<dbReference type="CDD" id="cd11368">
    <property type="entry name" value="RNase_PH_RRP45"/>
    <property type="match status" value="1"/>
</dbReference>
<dbReference type="SUPFAM" id="SSF55666">
    <property type="entry name" value="Ribonuclease PH domain 2-like"/>
    <property type="match status" value="1"/>
</dbReference>
<dbReference type="GO" id="GO:0071035">
    <property type="term" value="P:nuclear polyadenylation-dependent rRNA catabolic process"/>
    <property type="evidence" value="ECO:0007669"/>
    <property type="project" value="TreeGrafter"/>
</dbReference>
<evidence type="ECO:0000259" key="10">
    <source>
        <dbReference type="Pfam" id="PF01138"/>
    </source>
</evidence>
<evidence type="ECO:0000256" key="8">
    <source>
        <dbReference type="ARBA" id="ARBA00032660"/>
    </source>
</evidence>
<keyword evidence="13" id="KW-1185">Reference proteome</keyword>
<accession>A0A443SM81</accession>
<keyword evidence="5" id="KW-0963">Cytoplasm</keyword>
<evidence type="ECO:0000256" key="4">
    <source>
        <dbReference type="ARBA" id="ARBA00019572"/>
    </source>
</evidence>
<evidence type="ECO:0000313" key="12">
    <source>
        <dbReference type="EMBL" id="RWS28583.1"/>
    </source>
</evidence>
<dbReference type="GO" id="GO:0034475">
    <property type="term" value="P:U4 snRNA 3'-end processing"/>
    <property type="evidence" value="ECO:0007669"/>
    <property type="project" value="TreeGrafter"/>
</dbReference>
<evidence type="ECO:0000259" key="11">
    <source>
        <dbReference type="Pfam" id="PF03725"/>
    </source>
</evidence>
<dbReference type="GO" id="GO:0000176">
    <property type="term" value="C:nuclear exosome (RNase complex)"/>
    <property type="evidence" value="ECO:0007669"/>
    <property type="project" value="TreeGrafter"/>
</dbReference>
<dbReference type="Pfam" id="PF03725">
    <property type="entry name" value="RNase_PH_C"/>
    <property type="match status" value="1"/>
</dbReference>
<name>A0A443SM81_9ACAR</name>
<dbReference type="GO" id="GO:0016075">
    <property type="term" value="P:rRNA catabolic process"/>
    <property type="evidence" value="ECO:0007669"/>
    <property type="project" value="TreeGrafter"/>
</dbReference>
<dbReference type="InterPro" id="IPR001247">
    <property type="entry name" value="ExoRNase_PH_dom1"/>
</dbReference>
<feature type="compositionally biased region" description="Basic and acidic residues" evidence="9">
    <location>
        <begin position="353"/>
        <end position="369"/>
    </location>
</feature>
<feature type="region of interest" description="Disordered" evidence="9">
    <location>
        <begin position="353"/>
        <end position="376"/>
    </location>
</feature>
<dbReference type="STRING" id="299467.A0A443SM81"/>
<evidence type="ECO:0000313" key="13">
    <source>
        <dbReference type="Proteomes" id="UP000288716"/>
    </source>
</evidence>
<dbReference type="GO" id="GO:0034476">
    <property type="term" value="P:U5 snRNA 3'-end processing"/>
    <property type="evidence" value="ECO:0007669"/>
    <property type="project" value="TreeGrafter"/>
</dbReference>
<dbReference type="InterPro" id="IPR033100">
    <property type="entry name" value="Rrp45"/>
</dbReference>
<dbReference type="EMBL" id="NCKV01001305">
    <property type="protein sequence ID" value="RWS28583.1"/>
    <property type="molecule type" value="Genomic_DNA"/>
</dbReference>
<dbReference type="GO" id="GO:0034473">
    <property type="term" value="P:U1 snRNA 3'-end processing"/>
    <property type="evidence" value="ECO:0007669"/>
    <property type="project" value="TreeGrafter"/>
</dbReference>
<dbReference type="GO" id="GO:0000177">
    <property type="term" value="C:cytoplasmic exosome (RNase complex)"/>
    <property type="evidence" value="ECO:0007669"/>
    <property type="project" value="TreeGrafter"/>
</dbReference>
<dbReference type="InterPro" id="IPR027408">
    <property type="entry name" value="PNPase/RNase_PH_dom_sf"/>
</dbReference>
<dbReference type="SUPFAM" id="SSF54211">
    <property type="entry name" value="Ribosomal protein S5 domain 2-like"/>
    <property type="match status" value="1"/>
</dbReference>
<dbReference type="InterPro" id="IPR050590">
    <property type="entry name" value="Exosome_comp_Rrp42_subfam"/>
</dbReference>
<dbReference type="Pfam" id="PF01138">
    <property type="entry name" value="RNase_PH"/>
    <property type="match status" value="1"/>
</dbReference>
<dbReference type="OrthoDB" id="10264038at2759"/>
<dbReference type="Proteomes" id="UP000288716">
    <property type="component" value="Unassembled WGS sequence"/>
</dbReference>
<feature type="domain" description="Exoribonuclease phosphorolytic" evidence="10">
    <location>
        <begin position="30"/>
        <end position="162"/>
    </location>
</feature>
<dbReference type="GO" id="GO:0071038">
    <property type="term" value="P:TRAMP-dependent tRNA surveillance pathway"/>
    <property type="evidence" value="ECO:0007669"/>
    <property type="project" value="TreeGrafter"/>
</dbReference>
<dbReference type="GO" id="GO:0000467">
    <property type="term" value="P:exonucleolytic trimming to generate mature 3'-end of 5.8S rRNA from tricistronic rRNA transcript (SSU-rRNA, 5.8S rRNA, LSU-rRNA)"/>
    <property type="evidence" value="ECO:0007669"/>
    <property type="project" value="TreeGrafter"/>
</dbReference>
<keyword evidence="6" id="KW-0694">RNA-binding</keyword>
<dbReference type="GO" id="GO:0035925">
    <property type="term" value="F:mRNA 3'-UTR AU-rich region binding"/>
    <property type="evidence" value="ECO:0007669"/>
    <property type="project" value="TreeGrafter"/>
</dbReference>
<reference evidence="12 13" key="1">
    <citation type="journal article" date="2018" name="Gigascience">
        <title>Genomes of trombidid mites reveal novel predicted allergens and laterally-transferred genes associated with secondary metabolism.</title>
        <authorList>
            <person name="Dong X."/>
            <person name="Chaisiri K."/>
            <person name="Xia D."/>
            <person name="Armstrong S.D."/>
            <person name="Fang Y."/>
            <person name="Donnelly M.J."/>
            <person name="Kadowaki T."/>
            <person name="McGarry J.W."/>
            <person name="Darby A.C."/>
            <person name="Makepeace B.L."/>
        </authorList>
    </citation>
    <scope>NUCLEOTIDE SEQUENCE [LARGE SCALE GENOMIC DNA]</scope>
    <source>
        <strain evidence="12">UoL-UT</strain>
    </source>
</reference>
<gene>
    <name evidence="12" type="ORF">B4U80_04516</name>
</gene>
<dbReference type="PANTHER" id="PTHR11097">
    <property type="entry name" value="EXOSOME COMPLEX EXONUCLEASE RIBOSOMAL RNA PROCESSING PROTEIN"/>
    <property type="match status" value="1"/>
</dbReference>
<sequence length="397" mass="44441">MSQTVARCNKKYVVKGVTDNKRIDGRACSEFRDVSIGFGLDYGSCVVSLGNSKVMSSVCWEVVEPRITKPFEGLLQINVDLSPMASPHFEFGRISNKLVEIVRIIEKSIRDSKCVDVESLCLIANEKVWSLKVDIVVLNCEGNLIECCSIAALASLCHCRRPEATVCEDKVTIHTFEEKHPLPMRIFHYPFCTSFALFNPSSTIVADPLEIEEQCSEAFVTVAANNLREITTVHMSGKSRVNKETLLKCCNWSILRSKVLSELLLKSIEEDAKERSAGLSGFASKIKTKSSVLSAVRPVKEVIIDEKEPEEMEDEEICQIDSRTKIFRFAPDIVSIGEGGEIAWDVDLDADQIPKEEANETPKVKEKPFKKSKKVKQNIDESDEEIVILEPNEFATK</sequence>
<dbReference type="InterPro" id="IPR036345">
    <property type="entry name" value="ExoRNase_PH_dom2_sf"/>
</dbReference>
<evidence type="ECO:0000256" key="6">
    <source>
        <dbReference type="ARBA" id="ARBA00022884"/>
    </source>
</evidence>
<dbReference type="Gene3D" id="3.30.230.70">
    <property type="entry name" value="GHMP Kinase, N-terminal domain"/>
    <property type="match status" value="1"/>
</dbReference>
<comment type="similarity">
    <text evidence="3">Belongs to the RNase PH family.</text>
</comment>
<dbReference type="InterPro" id="IPR015847">
    <property type="entry name" value="ExoRNase_PH_dom2"/>
</dbReference>
<dbReference type="AlphaFoldDB" id="A0A443SM81"/>
<dbReference type="GO" id="GO:0071028">
    <property type="term" value="P:nuclear mRNA surveillance"/>
    <property type="evidence" value="ECO:0007669"/>
    <property type="project" value="TreeGrafter"/>
</dbReference>
<evidence type="ECO:0000256" key="7">
    <source>
        <dbReference type="ARBA" id="ARBA00023242"/>
    </source>
</evidence>
<dbReference type="InterPro" id="IPR020568">
    <property type="entry name" value="Ribosomal_Su5_D2-typ_SF"/>
</dbReference>
<comment type="subcellular location">
    <subcellularLocation>
        <location evidence="2">Cytoplasm</location>
    </subcellularLocation>
    <subcellularLocation>
        <location evidence="1">Nucleus</location>
    </subcellularLocation>
</comment>
<evidence type="ECO:0000256" key="3">
    <source>
        <dbReference type="ARBA" id="ARBA00006678"/>
    </source>
</evidence>
<feature type="domain" description="Exoribonuclease phosphorolytic" evidence="11">
    <location>
        <begin position="188"/>
        <end position="252"/>
    </location>
</feature>